<dbReference type="InterPro" id="IPR016197">
    <property type="entry name" value="Chromo-like_dom_sf"/>
</dbReference>
<feature type="domain" description="Chromo" evidence="2">
    <location>
        <begin position="140"/>
        <end position="198"/>
    </location>
</feature>
<reference evidence="4" key="1">
    <citation type="submission" date="2017-01" db="EMBL/GenBank/DDBJ databases">
        <authorList>
            <person name="Wang Y."/>
            <person name="White M."/>
            <person name="Kvist S."/>
            <person name="Moncalvo J.-M."/>
        </authorList>
    </citation>
    <scope>NUCLEOTIDE SEQUENCE [LARGE SCALE GENOMIC DNA]</scope>
    <source>
        <strain evidence="4">ID-206-W2</strain>
    </source>
</reference>
<dbReference type="CDD" id="cd00024">
    <property type="entry name" value="CD_CSD"/>
    <property type="match status" value="1"/>
</dbReference>
<dbReference type="PROSITE" id="PS50013">
    <property type="entry name" value="CHROMO_2"/>
    <property type="match status" value="1"/>
</dbReference>
<keyword evidence="4" id="KW-1185">Reference proteome</keyword>
<comment type="caution">
    <text evidence="3">The sequence shown here is derived from an EMBL/GenBank/DDBJ whole genome shotgun (WGS) entry which is preliminary data.</text>
</comment>
<dbReference type="Pfam" id="PF24626">
    <property type="entry name" value="SH3_Tf2-1"/>
    <property type="match status" value="1"/>
</dbReference>
<dbReference type="OrthoDB" id="3268967at2759"/>
<organism evidence="3 4">
    <name type="scientific">Smittium culicis</name>
    <dbReference type="NCBI Taxonomy" id="133412"/>
    <lineage>
        <taxon>Eukaryota</taxon>
        <taxon>Fungi</taxon>
        <taxon>Fungi incertae sedis</taxon>
        <taxon>Zoopagomycota</taxon>
        <taxon>Kickxellomycotina</taxon>
        <taxon>Harpellomycetes</taxon>
        <taxon>Harpellales</taxon>
        <taxon>Legeriomycetaceae</taxon>
        <taxon>Smittium</taxon>
    </lineage>
</organism>
<dbReference type="InterPro" id="IPR000953">
    <property type="entry name" value="Chromo/chromo_shadow_dom"/>
</dbReference>
<gene>
    <name evidence="3" type="ORF">AYI69_g6712</name>
</gene>
<evidence type="ECO:0000313" key="3">
    <source>
        <dbReference type="EMBL" id="OMJ19239.1"/>
    </source>
</evidence>
<dbReference type="Gene3D" id="2.40.50.40">
    <property type="match status" value="1"/>
</dbReference>
<dbReference type="SUPFAM" id="SSF54160">
    <property type="entry name" value="Chromo domain-like"/>
    <property type="match status" value="1"/>
</dbReference>
<evidence type="ECO:0000259" key="2">
    <source>
        <dbReference type="PROSITE" id="PS50013"/>
    </source>
</evidence>
<dbReference type="Proteomes" id="UP000187429">
    <property type="component" value="Unassembled WGS sequence"/>
</dbReference>
<evidence type="ECO:0000256" key="1">
    <source>
        <dbReference type="SAM" id="MobiDB-lite"/>
    </source>
</evidence>
<dbReference type="AlphaFoldDB" id="A0A1R1XXF5"/>
<dbReference type="InterPro" id="IPR056924">
    <property type="entry name" value="SH3_Tf2-1"/>
</dbReference>
<dbReference type="EMBL" id="LSSM01003062">
    <property type="protein sequence ID" value="OMJ19239.1"/>
    <property type="molecule type" value="Genomic_DNA"/>
</dbReference>
<feature type="region of interest" description="Disordered" evidence="1">
    <location>
        <begin position="184"/>
        <end position="214"/>
    </location>
</feature>
<sequence length="247" mass="28032">MHRTIEEYLKTLPDAEARSEELKSTHSSISNNLNHAIETFKANSDKNRKATSSFKINDMVWLNAKKIKNQRPSKKLGHSFLALFKIVGKINDFAYKIDIPGSLKIHPVFHYSLLGKLQEYTTTTRPQEPQYRYEAAAQEYLVDKILDIRFHYGRLQYLVQYEGSSQYDGSWEYSGKITEENLKGGFHNSYPGKPSPDSTPTPKKKKTSRDLITKTTPSTLIPRIRLMFNSTAAHLPQGGPPEAALAA</sequence>
<name>A0A1R1XXF5_9FUNG</name>
<protein>
    <recommendedName>
        <fullName evidence="2">Chromo domain-containing protein</fullName>
    </recommendedName>
</protein>
<proteinExistence type="predicted"/>
<accession>A0A1R1XXF5</accession>
<evidence type="ECO:0000313" key="4">
    <source>
        <dbReference type="Proteomes" id="UP000187429"/>
    </source>
</evidence>